<dbReference type="Gene3D" id="3.20.20.80">
    <property type="entry name" value="Glycosidases"/>
    <property type="match status" value="1"/>
</dbReference>
<dbReference type="PANTHER" id="PTHR41244">
    <property type="entry name" value="RHAMNAN SYNTHESIS F"/>
    <property type="match status" value="1"/>
</dbReference>
<dbReference type="PANTHER" id="PTHR41244:SF1">
    <property type="entry name" value="GLYCOSYLTRANSFERASE"/>
    <property type="match status" value="1"/>
</dbReference>
<dbReference type="InterPro" id="IPR032719">
    <property type="entry name" value="WbsX"/>
</dbReference>
<dbReference type="EMBL" id="CAFAAB010000010">
    <property type="protein sequence ID" value="CAB4775719.1"/>
    <property type="molecule type" value="Genomic_DNA"/>
</dbReference>
<accession>A0A6J6VWJ6</accession>
<reference evidence="1" key="1">
    <citation type="submission" date="2020-05" db="EMBL/GenBank/DDBJ databases">
        <authorList>
            <person name="Chiriac C."/>
            <person name="Salcher M."/>
            <person name="Ghai R."/>
            <person name="Kavagutti S V."/>
        </authorList>
    </citation>
    <scope>NUCLEOTIDE SEQUENCE</scope>
</reference>
<name>A0A6J6VWJ6_9ZZZZ</name>
<dbReference type="Pfam" id="PF14307">
    <property type="entry name" value="Glyco_tran_WbsX"/>
    <property type="match status" value="1"/>
</dbReference>
<gene>
    <name evidence="1" type="ORF">UFOPK2958_00181</name>
</gene>
<proteinExistence type="predicted"/>
<evidence type="ECO:0000313" key="1">
    <source>
        <dbReference type="EMBL" id="CAB4775719.1"/>
    </source>
</evidence>
<protein>
    <submittedName>
        <fullName evidence="1">Unannotated protein</fullName>
    </submittedName>
</protein>
<sequence length="357" mass="41451">MEIAALYLPQFHQIPENDEWWGEGFTEWTNVRKARPLFHGHHQPVIPGELGYYNLLEPAVREAQADLARQHGITSFCYWHYWFGGKRILERPLDEVLAQRAPDFPFFVGWANQSWTGIWHGAPNRVLIEQTYPGPEDDRAHFESLLPALRDERYVTIDGKPVILIFRPMELPNPRAFVDTWQQMAREAGLPGLYLVAWVEGRPWGVQYTTHHADGFDAGLYVEFPFERTLVSKVRDRLAVRSERFGPTRYNYTSLPPQPRQPLDGVLHPSVQPNWDNTPRSTRRGAVALKTSPAAFQRHVTDALQREIAREPRAQNRLVVVKSWNEWAEGNYLEPDDQYGRQWLEAVRQARVEVEGR</sequence>
<dbReference type="AlphaFoldDB" id="A0A6J6VWJ6"/>
<organism evidence="1">
    <name type="scientific">freshwater metagenome</name>
    <dbReference type="NCBI Taxonomy" id="449393"/>
    <lineage>
        <taxon>unclassified sequences</taxon>
        <taxon>metagenomes</taxon>
        <taxon>ecological metagenomes</taxon>
    </lineage>
</organism>
<dbReference type="CDD" id="cd11579">
    <property type="entry name" value="Glyco_tran_WbsX"/>
    <property type="match status" value="1"/>
</dbReference>